<dbReference type="InterPro" id="IPR057699">
    <property type="entry name" value="DUF7939"/>
</dbReference>
<keyword evidence="4" id="KW-1185">Reference proteome</keyword>
<dbReference type="InterPro" id="IPR025738">
    <property type="entry name" value="BatD"/>
</dbReference>
<proteinExistence type="predicted"/>
<evidence type="ECO:0000313" key="4">
    <source>
        <dbReference type="Proteomes" id="UP000242313"/>
    </source>
</evidence>
<gene>
    <name evidence="3" type="ORF">CNQ84_11930</name>
</gene>
<feature type="region of interest" description="Disordered" evidence="1">
    <location>
        <begin position="1"/>
        <end position="23"/>
    </location>
</feature>
<dbReference type="Pfam" id="PF25607">
    <property type="entry name" value="DUF7939"/>
    <property type="match status" value="1"/>
</dbReference>
<name>A0A2A3MGG1_9PSED</name>
<reference evidence="3 4" key="1">
    <citation type="submission" date="2017-09" db="EMBL/GenBank/DDBJ databases">
        <title>Pseudomonas abyssi sp. nov. isolated from Abyssopelagic Water.</title>
        <authorList>
            <person name="Wei Y."/>
        </authorList>
    </citation>
    <scope>NUCLEOTIDE SEQUENCE [LARGE SCALE GENOMIC DNA]</scope>
    <source>
        <strain evidence="3 4">MT5</strain>
    </source>
</reference>
<evidence type="ECO:0000259" key="2">
    <source>
        <dbReference type="Pfam" id="PF25607"/>
    </source>
</evidence>
<sequence>MVARYSRQPGRTAAPQVSLSAPATTGRTPTIMRQLFLILVLLCASAPLQAALQASVNRTQLEPEQTLELTLESTLASRDDQLDLTPLYEHFDVLGNRRLSLVSQINGRTVPVTRWVIELRPLRSGFVVIPPLTLRGDHSEPVSLRVLTAEQLANADPANQAPVFIDAEVDTLTPYVQAQVLLTLRIFHSVSLYDDSTLSGLDIPDARVEALSAPKTYERTLDGVVHGVIEIRYAIYPQRSGPLEIPSQLFSATALQPREAGSSGSGHNARFVQLRSPSLQLEVRPVPDSYPADTPWLPARQVRLSQNWQPDPSQELQRGEPLTRTLSIQADGLTASQLPELSALSGSDDDLRQYSDQPQLENQLSDAGILGLRQESSAVVTRHAGRFEIPAIRVQWWNTQTDQLETSELAAVQLNVRGNGTAPPPPPDWNLPPGADASPHWPWQLLSAVLFCALLAALHLLRTARRELNALQQLDEDSVSLESDQPDNPLADLQTACRHNRPADARKALEHWARRQDSDLIALSHAYPVLADALDELNACLFGQIDSTWRGKTLWRAVRKVTQTRQREAEALGEGGIEPLYPDV</sequence>
<evidence type="ECO:0000256" key="1">
    <source>
        <dbReference type="SAM" id="MobiDB-lite"/>
    </source>
</evidence>
<protein>
    <submittedName>
        <fullName evidence="3">Protein BatD</fullName>
    </submittedName>
</protein>
<dbReference type="Proteomes" id="UP000242313">
    <property type="component" value="Unassembled WGS sequence"/>
</dbReference>
<evidence type="ECO:0000313" key="3">
    <source>
        <dbReference type="EMBL" id="PBK03906.1"/>
    </source>
</evidence>
<dbReference type="PANTHER" id="PTHR40940:SF1">
    <property type="entry name" value="PROTEIN BATD"/>
    <property type="match status" value="1"/>
</dbReference>
<dbReference type="EMBL" id="NTMR01000014">
    <property type="protein sequence ID" value="PBK03906.1"/>
    <property type="molecule type" value="Genomic_DNA"/>
</dbReference>
<dbReference type="PANTHER" id="PTHR40940">
    <property type="entry name" value="PROTEIN BATD-RELATED"/>
    <property type="match status" value="1"/>
</dbReference>
<dbReference type="AlphaFoldDB" id="A0A2A3MGG1"/>
<dbReference type="Pfam" id="PF13584">
    <property type="entry name" value="BatD"/>
    <property type="match status" value="1"/>
</dbReference>
<feature type="domain" description="DUF7939" evidence="2">
    <location>
        <begin position="488"/>
        <end position="564"/>
    </location>
</feature>
<comment type="caution">
    <text evidence="3">The sequence shown here is derived from an EMBL/GenBank/DDBJ whole genome shotgun (WGS) entry which is preliminary data.</text>
</comment>
<accession>A0A2A3MGG1</accession>
<organism evidence="3 4">
    <name type="scientific">Pseudomonas abyssi</name>
    <dbReference type="NCBI Taxonomy" id="170540"/>
    <lineage>
        <taxon>Bacteria</taxon>
        <taxon>Pseudomonadati</taxon>
        <taxon>Pseudomonadota</taxon>
        <taxon>Gammaproteobacteria</taxon>
        <taxon>Pseudomonadales</taxon>
        <taxon>Pseudomonadaceae</taxon>
        <taxon>Pseudomonas</taxon>
    </lineage>
</organism>